<gene>
    <name evidence="1" type="ORF">RMSM_00391</name>
</gene>
<dbReference type="AlphaFoldDB" id="M5RTK8"/>
<sequence>MVLQSDCFAAYAFFLSVGYPVFGGRCEIKNRVSRCVVLPGTTLVTGLAGK</sequence>
<evidence type="ECO:0000313" key="1">
    <source>
        <dbReference type="EMBL" id="EMI22678.1"/>
    </source>
</evidence>
<dbReference type="PATRIC" id="fig|1265738.3.peg.393"/>
<name>M5RTK8_9BACT</name>
<dbReference type="EMBL" id="ANOG01000057">
    <property type="protein sequence ID" value="EMI22678.1"/>
    <property type="molecule type" value="Genomic_DNA"/>
</dbReference>
<accession>M5RTK8</accession>
<keyword evidence="2" id="KW-1185">Reference proteome</keyword>
<dbReference type="Proteomes" id="UP000011991">
    <property type="component" value="Unassembled WGS sequence"/>
</dbReference>
<comment type="caution">
    <text evidence="1">The sequence shown here is derived from an EMBL/GenBank/DDBJ whole genome shotgun (WGS) entry which is preliminary data.</text>
</comment>
<reference evidence="1 2" key="1">
    <citation type="journal article" date="2013" name="Mar. Genomics">
        <title>Expression of sulfatases in Rhodopirellula baltica and the diversity of sulfatases in the genus Rhodopirellula.</title>
        <authorList>
            <person name="Wegner C.E."/>
            <person name="Richter-Heitmann T."/>
            <person name="Klindworth A."/>
            <person name="Klockow C."/>
            <person name="Richter M."/>
            <person name="Achstetter T."/>
            <person name="Glockner F.O."/>
            <person name="Harder J."/>
        </authorList>
    </citation>
    <scope>NUCLEOTIDE SEQUENCE [LARGE SCALE GENOMIC DNA]</scope>
    <source>
        <strain evidence="1 2">SM1</strain>
    </source>
</reference>
<protein>
    <submittedName>
        <fullName evidence="1">Uncharacterized protein</fullName>
    </submittedName>
</protein>
<evidence type="ECO:0000313" key="2">
    <source>
        <dbReference type="Proteomes" id="UP000011991"/>
    </source>
</evidence>
<organism evidence="1 2">
    <name type="scientific">Rhodopirellula maiorica SM1</name>
    <dbReference type="NCBI Taxonomy" id="1265738"/>
    <lineage>
        <taxon>Bacteria</taxon>
        <taxon>Pseudomonadati</taxon>
        <taxon>Planctomycetota</taxon>
        <taxon>Planctomycetia</taxon>
        <taxon>Pirellulales</taxon>
        <taxon>Pirellulaceae</taxon>
        <taxon>Novipirellula</taxon>
    </lineage>
</organism>
<proteinExistence type="predicted"/>